<evidence type="ECO:0000313" key="2">
    <source>
        <dbReference type="Proteomes" id="UP000550401"/>
    </source>
</evidence>
<evidence type="ECO:0000313" key="1">
    <source>
        <dbReference type="EMBL" id="MBA8888904.1"/>
    </source>
</evidence>
<dbReference type="Gene3D" id="1.10.10.10">
    <property type="entry name" value="Winged helix-like DNA-binding domain superfamily/Winged helix DNA-binding domain"/>
    <property type="match status" value="1"/>
</dbReference>
<reference evidence="1 2" key="1">
    <citation type="submission" date="2020-07" db="EMBL/GenBank/DDBJ databases">
        <title>Genomic Encyclopedia of Type Strains, Phase IV (KMG-V): Genome sequencing to study the core and pangenomes of soil and plant-associated prokaryotes.</title>
        <authorList>
            <person name="Whitman W."/>
        </authorList>
    </citation>
    <scope>NUCLEOTIDE SEQUENCE [LARGE SCALE GENOMIC DNA]</scope>
    <source>
        <strain evidence="1 2">RH2WT43</strain>
    </source>
</reference>
<sequence>MICTRNEFASIVGMSSGWVSKALDEGMPAKRSGRKGERVEIDTASAVPWLLDRASKDEGPRADSQRERLNRAQAERVELENAVRRGQLCEKADTLEVVLSAVRAHAAQRNGIASRLANELAGLTPAEIRVRILDELRRCDERFSNTFGIDEDEHNAQAAQEKPNG</sequence>
<dbReference type="Proteomes" id="UP000550401">
    <property type="component" value="Unassembled WGS sequence"/>
</dbReference>
<proteinExistence type="predicted"/>
<dbReference type="AlphaFoldDB" id="A0A839F9U9"/>
<dbReference type="InterPro" id="IPR036388">
    <property type="entry name" value="WH-like_DNA-bd_sf"/>
</dbReference>
<comment type="caution">
    <text evidence="1">The sequence shown here is derived from an EMBL/GenBank/DDBJ whole genome shotgun (WGS) entry which is preliminary data.</text>
</comment>
<name>A0A839F9U9_9GAMM</name>
<dbReference type="EMBL" id="JACGXL010000005">
    <property type="protein sequence ID" value="MBA8888904.1"/>
    <property type="molecule type" value="Genomic_DNA"/>
</dbReference>
<organism evidence="1 2">
    <name type="scientific">Dokdonella fugitiva</name>
    <dbReference type="NCBI Taxonomy" id="328517"/>
    <lineage>
        <taxon>Bacteria</taxon>
        <taxon>Pseudomonadati</taxon>
        <taxon>Pseudomonadota</taxon>
        <taxon>Gammaproteobacteria</taxon>
        <taxon>Lysobacterales</taxon>
        <taxon>Rhodanobacteraceae</taxon>
        <taxon>Dokdonella</taxon>
    </lineage>
</organism>
<gene>
    <name evidence="1" type="ORF">FHW12_003140</name>
</gene>
<keyword evidence="2" id="KW-1185">Reference proteome</keyword>
<protein>
    <submittedName>
        <fullName evidence="1">Phage terminase Nu1 subunit (DNA packaging protein)</fullName>
    </submittedName>
</protein>
<accession>A0A839F9U9</accession>
<dbReference type="RefSeq" id="WP_182531948.1">
    <property type="nucleotide sequence ID" value="NZ_JACGXL010000005.1"/>
</dbReference>